<protein>
    <recommendedName>
        <fullName evidence="5">FtsX-like permease family protein</fullName>
    </recommendedName>
</protein>
<keyword evidence="4" id="KW-1185">Reference proteome</keyword>
<keyword evidence="2" id="KW-0812">Transmembrane</keyword>
<dbReference type="InterPro" id="IPR050250">
    <property type="entry name" value="Macrolide_Exporter_MacB"/>
</dbReference>
<accession>A0A8J3JFX4</accession>
<dbReference type="GO" id="GO:0022857">
    <property type="term" value="F:transmembrane transporter activity"/>
    <property type="evidence" value="ECO:0007669"/>
    <property type="project" value="TreeGrafter"/>
</dbReference>
<dbReference type="PANTHER" id="PTHR30572:SF4">
    <property type="entry name" value="ABC TRANSPORTER PERMEASE YTRF"/>
    <property type="match status" value="1"/>
</dbReference>
<dbReference type="Proteomes" id="UP000601223">
    <property type="component" value="Unassembled WGS sequence"/>
</dbReference>
<dbReference type="PANTHER" id="PTHR30572">
    <property type="entry name" value="MEMBRANE COMPONENT OF TRANSPORTER-RELATED"/>
    <property type="match status" value="1"/>
</dbReference>
<evidence type="ECO:0000313" key="4">
    <source>
        <dbReference type="Proteomes" id="UP000601223"/>
    </source>
</evidence>
<dbReference type="EMBL" id="BONF01000031">
    <property type="protein sequence ID" value="GIF83826.1"/>
    <property type="molecule type" value="Genomic_DNA"/>
</dbReference>
<dbReference type="GO" id="GO:0005886">
    <property type="term" value="C:plasma membrane"/>
    <property type="evidence" value="ECO:0007669"/>
    <property type="project" value="TreeGrafter"/>
</dbReference>
<sequence length="1035" mass="106551">MLRLVLGVLGSRRSQAVTLAVLAVLAVAAGTAAPLYATAADKAAVAAELRSATALERAVTFTAEVAVEGGHASAVESLRAQALEKIGDHGLTEIIGAFVPGTVTAGAGETGETGPAANAVQAPVTTRTGVCAHLVITGACPAGQGEVLLSEATAQRLKVSAGSELSFDPDLAEKPVTLRVSGVYDPAAALAANDPYWAGRDDLTPQPLRVSNPMFTAESTIDTLGATRVRATVDLVADATFGADDVDRLSGALPTAIGLPGTMISNGLPRLLRRIQEAREVLGLAAPLGAAQLLVVCWFVLLMAVGYTAAERRGELALGLLRGVPPRHRALLALGPTSLVLLVAAPFGVLLGWVMVRLLTWATFARAQEIMLDRTALLAAGGTLLVVMASAAIAERRAHGGSLVEALRQVPTRRRGKVGLTELAVGVVALAAIGQSLASGDQTGGLPLLVPLLLAIVVGLLTARLVRRAATAYGASRLHRGKLAPALAALQVARRPGADRLVALTVVAVALVGYTVSAWDVAAGAARERAELTLGAPRVLTVFAVSRPALVDAVRRADPEGAWAMAATRQELTDGTLIGVDSERLAAVASPAGGTSPADLAALLRMPGGDAVTVAGGALEFDVDVVDDSPNPMRVTVALVGPRGEPVTGRLDIPMTLGRANHRLELPECATAPGCRLFWLSFPRSPDGLHLHRLRQLGPDRTLLEGQAIAAASRWRPRFGTEPEVTVIPGPDYVSLFYQPADPRFISTDIRLHVNDAPMPLPVVAAGPPALAHTRDLRAAKVLASVDMPVDARRVMPALPGVPGEGLLFDLPTADRLGDSRDNSAQLQVWLSATAPADAVDRLRASGLVPVGDETVASLAARYREQGAGLALRLHLAAAVLSVLLVALATMVLAATDRRNRAAELAALRLQGMPARVAARSARIGNLAMILIAVPVGALTALAAWALSGPARTMLTSSGDLAPPGPDQLVVLPAVLAAAAVLVAAALLAGRSLVRVTTVGRSARDDGGGPAGPPAQTTGADQTGARPERKQEVAR</sequence>
<feature type="region of interest" description="Disordered" evidence="1">
    <location>
        <begin position="1001"/>
        <end position="1035"/>
    </location>
</feature>
<feature type="transmembrane region" description="Helical" evidence="2">
    <location>
        <begin position="926"/>
        <end position="948"/>
    </location>
</feature>
<feature type="transmembrane region" description="Helical" evidence="2">
    <location>
        <begin position="874"/>
        <end position="895"/>
    </location>
</feature>
<reference evidence="3 4" key="1">
    <citation type="submission" date="2021-01" db="EMBL/GenBank/DDBJ databases">
        <title>Whole genome shotgun sequence of Catellatospora bangladeshensis NBRC 107357.</title>
        <authorList>
            <person name="Komaki H."/>
            <person name="Tamura T."/>
        </authorList>
    </citation>
    <scope>NUCLEOTIDE SEQUENCE [LARGE SCALE GENOMIC DNA]</scope>
    <source>
        <strain evidence="3 4">NBRC 107357</strain>
    </source>
</reference>
<dbReference type="RefSeq" id="WP_203751166.1">
    <property type="nucleotide sequence ID" value="NZ_BONF01000031.1"/>
</dbReference>
<feature type="transmembrane region" description="Helical" evidence="2">
    <location>
        <begin position="968"/>
        <end position="989"/>
    </location>
</feature>
<feature type="transmembrane region" description="Helical" evidence="2">
    <location>
        <begin position="376"/>
        <end position="394"/>
    </location>
</feature>
<feature type="compositionally biased region" description="Basic and acidic residues" evidence="1">
    <location>
        <begin position="1026"/>
        <end position="1035"/>
    </location>
</feature>
<keyword evidence="2" id="KW-1133">Transmembrane helix</keyword>
<gene>
    <name evidence="3" type="ORF">Cba03nite_51750</name>
</gene>
<evidence type="ECO:0000313" key="3">
    <source>
        <dbReference type="EMBL" id="GIF83826.1"/>
    </source>
</evidence>
<name>A0A8J3JFX4_9ACTN</name>
<feature type="transmembrane region" description="Helical" evidence="2">
    <location>
        <begin position="444"/>
        <end position="463"/>
    </location>
</feature>
<feature type="transmembrane region" description="Helical" evidence="2">
    <location>
        <begin position="281"/>
        <end position="310"/>
    </location>
</feature>
<evidence type="ECO:0008006" key="5">
    <source>
        <dbReference type="Google" id="ProtNLM"/>
    </source>
</evidence>
<proteinExistence type="predicted"/>
<evidence type="ECO:0000256" key="2">
    <source>
        <dbReference type="SAM" id="Phobius"/>
    </source>
</evidence>
<dbReference type="AlphaFoldDB" id="A0A8J3JFX4"/>
<feature type="transmembrane region" description="Helical" evidence="2">
    <location>
        <begin position="501"/>
        <end position="519"/>
    </location>
</feature>
<feature type="transmembrane region" description="Helical" evidence="2">
    <location>
        <begin position="331"/>
        <end position="356"/>
    </location>
</feature>
<comment type="caution">
    <text evidence="3">The sequence shown here is derived from an EMBL/GenBank/DDBJ whole genome shotgun (WGS) entry which is preliminary data.</text>
</comment>
<evidence type="ECO:0000256" key="1">
    <source>
        <dbReference type="SAM" id="MobiDB-lite"/>
    </source>
</evidence>
<keyword evidence="2" id="KW-0472">Membrane</keyword>
<organism evidence="3 4">
    <name type="scientific">Catellatospora bangladeshensis</name>
    <dbReference type="NCBI Taxonomy" id="310355"/>
    <lineage>
        <taxon>Bacteria</taxon>
        <taxon>Bacillati</taxon>
        <taxon>Actinomycetota</taxon>
        <taxon>Actinomycetes</taxon>
        <taxon>Micromonosporales</taxon>
        <taxon>Micromonosporaceae</taxon>
        <taxon>Catellatospora</taxon>
    </lineage>
</organism>